<dbReference type="GO" id="GO:0033202">
    <property type="term" value="C:DNA helicase complex"/>
    <property type="evidence" value="ECO:0007669"/>
    <property type="project" value="TreeGrafter"/>
</dbReference>
<feature type="binding site" evidence="15">
    <location>
        <begin position="26"/>
        <end position="33"/>
    </location>
    <ligand>
        <name>ATP</name>
        <dbReference type="ChEBI" id="CHEBI:30616"/>
    </ligand>
</feature>
<feature type="compositionally biased region" description="Pro residues" evidence="16">
    <location>
        <begin position="952"/>
        <end position="964"/>
    </location>
</feature>
<evidence type="ECO:0000256" key="16">
    <source>
        <dbReference type="SAM" id="MobiDB-lite"/>
    </source>
</evidence>
<dbReference type="Gene3D" id="3.90.320.10">
    <property type="match status" value="1"/>
</dbReference>
<keyword evidence="4 15" id="KW-0378">Hydrolase</keyword>
<evidence type="ECO:0000256" key="1">
    <source>
        <dbReference type="ARBA" id="ARBA00022722"/>
    </source>
</evidence>
<proteinExistence type="predicted"/>
<evidence type="ECO:0000256" key="9">
    <source>
        <dbReference type="ARBA" id="ARBA00023204"/>
    </source>
</evidence>
<evidence type="ECO:0000256" key="13">
    <source>
        <dbReference type="ARBA" id="ARBA00034923"/>
    </source>
</evidence>
<evidence type="ECO:0000256" key="8">
    <source>
        <dbReference type="ARBA" id="ARBA00023125"/>
    </source>
</evidence>
<feature type="domain" description="UvrD-like helicase ATP-binding" evidence="17">
    <location>
        <begin position="5"/>
        <end position="490"/>
    </location>
</feature>
<keyword evidence="8" id="KW-0238">DNA-binding</keyword>
<keyword evidence="3" id="KW-0227">DNA damage</keyword>
<dbReference type="Proteomes" id="UP000185678">
    <property type="component" value="Unassembled WGS sequence"/>
</dbReference>
<evidence type="ECO:0000256" key="7">
    <source>
        <dbReference type="ARBA" id="ARBA00022840"/>
    </source>
</evidence>
<organism evidence="19 20">
    <name type="scientific">Insolitispirillum peregrinum</name>
    <dbReference type="NCBI Taxonomy" id="80876"/>
    <lineage>
        <taxon>Bacteria</taxon>
        <taxon>Pseudomonadati</taxon>
        <taxon>Pseudomonadota</taxon>
        <taxon>Alphaproteobacteria</taxon>
        <taxon>Rhodospirillales</taxon>
        <taxon>Novispirillaceae</taxon>
        <taxon>Insolitispirillum</taxon>
    </lineage>
</organism>
<accession>A0A1N7JJN6</accession>
<keyword evidence="2 15" id="KW-0547">Nucleotide-binding</keyword>
<comment type="catalytic activity">
    <reaction evidence="11">
        <text>Couples ATP hydrolysis with the unwinding of duplex DNA by translocating in the 3'-5' direction.</text>
        <dbReference type="EC" id="5.6.2.4"/>
    </reaction>
</comment>
<dbReference type="EC" id="5.6.2.4" evidence="12"/>
<dbReference type="PANTHER" id="PTHR11070:SF2">
    <property type="entry name" value="ATP-DEPENDENT DNA HELICASE SRS2"/>
    <property type="match status" value="1"/>
</dbReference>
<dbReference type="InterPro" id="IPR027417">
    <property type="entry name" value="P-loop_NTPase"/>
</dbReference>
<evidence type="ECO:0000259" key="17">
    <source>
        <dbReference type="PROSITE" id="PS51198"/>
    </source>
</evidence>
<keyword evidence="5 15" id="KW-0347">Helicase</keyword>
<dbReference type="Pfam" id="PF12705">
    <property type="entry name" value="PDDEXK_1"/>
    <property type="match status" value="1"/>
</dbReference>
<dbReference type="InterPro" id="IPR000212">
    <property type="entry name" value="DNA_helicase_UvrD/REP"/>
</dbReference>
<dbReference type="InterPro" id="IPR011604">
    <property type="entry name" value="PDDEXK-like_dom_sf"/>
</dbReference>
<dbReference type="Gene3D" id="3.40.50.300">
    <property type="entry name" value="P-loop containing nucleotide triphosphate hydrolases"/>
    <property type="match status" value="4"/>
</dbReference>
<evidence type="ECO:0000313" key="19">
    <source>
        <dbReference type="EMBL" id="SIS49535.1"/>
    </source>
</evidence>
<dbReference type="SUPFAM" id="SSF52540">
    <property type="entry name" value="P-loop containing nucleoside triphosphate hydrolases"/>
    <property type="match status" value="1"/>
</dbReference>
<evidence type="ECO:0000256" key="11">
    <source>
        <dbReference type="ARBA" id="ARBA00034617"/>
    </source>
</evidence>
<gene>
    <name evidence="19" type="ORF">SAMN05421779_102337</name>
</gene>
<keyword evidence="9" id="KW-0234">DNA repair</keyword>
<evidence type="ECO:0000256" key="10">
    <source>
        <dbReference type="ARBA" id="ARBA00023235"/>
    </source>
</evidence>
<dbReference type="Gene3D" id="1.10.486.10">
    <property type="entry name" value="PCRA, domain 4"/>
    <property type="match status" value="1"/>
</dbReference>
<dbReference type="GO" id="GO:0005829">
    <property type="term" value="C:cytosol"/>
    <property type="evidence" value="ECO:0007669"/>
    <property type="project" value="TreeGrafter"/>
</dbReference>
<evidence type="ECO:0000256" key="14">
    <source>
        <dbReference type="ARBA" id="ARBA00048988"/>
    </source>
</evidence>
<comment type="catalytic activity">
    <reaction evidence="14">
        <text>ATP + H2O = ADP + phosphate + H(+)</text>
        <dbReference type="Rhea" id="RHEA:13065"/>
        <dbReference type="ChEBI" id="CHEBI:15377"/>
        <dbReference type="ChEBI" id="CHEBI:15378"/>
        <dbReference type="ChEBI" id="CHEBI:30616"/>
        <dbReference type="ChEBI" id="CHEBI:43474"/>
        <dbReference type="ChEBI" id="CHEBI:456216"/>
        <dbReference type="EC" id="5.6.2.4"/>
    </reaction>
</comment>
<dbReference type="InterPro" id="IPR014017">
    <property type="entry name" value="DNA_helicase_UvrD-like_C"/>
</dbReference>
<dbReference type="GO" id="GO:0004527">
    <property type="term" value="F:exonuclease activity"/>
    <property type="evidence" value="ECO:0007669"/>
    <property type="project" value="UniProtKB-KW"/>
</dbReference>
<evidence type="ECO:0000256" key="3">
    <source>
        <dbReference type="ARBA" id="ARBA00022763"/>
    </source>
</evidence>
<keyword evidence="6" id="KW-0269">Exonuclease</keyword>
<dbReference type="RefSeq" id="WP_076399213.1">
    <property type="nucleotide sequence ID" value="NZ_FTOA01000002.1"/>
</dbReference>
<dbReference type="NCBIfam" id="TIGR02784">
    <property type="entry name" value="addA_alphas"/>
    <property type="match status" value="1"/>
</dbReference>
<dbReference type="GO" id="GO:0000725">
    <property type="term" value="P:recombinational repair"/>
    <property type="evidence" value="ECO:0007669"/>
    <property type="project" value="TreeGrafter"/>
</dbReference>
<evidence type="ECO:0000313" key="20">
    <source>
        <dbReference type="Proteomes" id="UP000185678"/>
    </source>
</evidence>
<keyword evidence="20" id="KW-1185">Reference proteome</keyword>
<name>A0A1N7JJN6_9PROT</name>
<dbReference type="GO" id="GO:0003677">
    <property type="term" value="F:DNA binding"/>
    <property type="evidence" value="ECO:0007669"/>
    <property type="project" value="UniProtKB-KW"/>
</dbReference>
<keyword evidence="7 15" id="KW-0067">ATP-binding</keyword>
<evidence type="ECO:0000256" key="5">
    <source>
        <dbReference type="ARBA" id="ARBA00022806"/>
    </source>
</evidence>
<evidence type="ECO:0000256" key="2">
    <source>
        <dbReference type="ARBA" id="ARBA00022741"/>
    </source>
</evidence>
<dbReference type="EMBL" id="FTOA01000002">
    <property type="protein sequence ID" value="SIS49535.1"/>
    <property type="molecule type" value="Genomic_DNA"/>
</dbReference>
<keyword evidence="1" id="KW-0540">Nuclease</keyword>
<feature type="region of interest" description="Disordered" evidence="16">
    <location>
        <begin position="948"/>
        <end position="992"/>
    </location>
</feature>
<protein>
    <recommendedName>
        <fullName evidence="12">DNA 3'-5' helicase</fullName>
        <ecNumber evidence="12">5.6.2.4</ecNumber>
    </recommendedName>
    <alternativeName>
        <fullName evidence="13">DNA 3'-5' helicase II</fullName>
    </alternativeName>
</protein>
<reference evidence="19 20" key="1">
    <citation type="submission" date="2017-01" db="EMBL/GenBank/DDBJ databases">
        <authorList>
            <person name="Mah S.A."/>
            <person name="Swanson W.J."/>
            <person name="Moy G.W."/>
            <person name="Vacquier V.D."/>
        </authorList>
    </citation>
    <scope>NUCLEOTIDE SEQUENCE [LARGE SCALE GENOMIC DNA]</scope>
    <source>
        <strain evidence="19 20">DSM 11589</strain>
    </source>
</reference>
<dbReference type="GO" id="GO:0043138">
    <property type="term" value="F:3'-5' DNA helicase activity"/>
    <property type="evidence" value="ECO:0007669"/>
    <property type="project" value="UniProtKB-EC"/>
</dbReference>
<evidence type="ECO:0000256" key="15">
    <source>
        <dbReference type="PROSITE-ProRule" id="PRU00560"/>
    </source>
</evidence>
<evidence type="ECO:0000256" key="4">
    <source>
        <dbReference type="ARBA" id="ARBA00022801"/>
    </source>
</evidence>
<evidence type="ECO:0000259" key="18">
    <source>
        <dbReference type="PROSITE" id="PS51217"/>
    </source>
</evidence>
<dbReference type="AlphaFoldDB" id="A0A1N7JJN6"/>
<dbReference type="Pfam" id="PF00580">
    <property type="entry name" value="UvrD-helicase"/>
    <property type="match status" value="1"/>
</dbReference>
<dbReference type="Pfam" id="PF13361">
    <property type="entry name" value="UvrD_C"/>
    <property type="match status" value="1"/>
</dbReference>
<dbReference type="SUPFAM" id="SSF52980">
    <property type="entry name" value="Restriction endonuclease-like"/>
    <property type="match status" value="1"/>
</dbReference>
<dbReference type="PROSITE" id="PS51198">
    <property type="entry name" value="UVRD_HELICASE_ATP_BIND"/>
    <property type="match status" value="1"/>
</dbReference>
<evidence type="ECO:0000256" key="6">
    <source>
        <dbReference type="ARBA" id="ARBA00022839"/>
    </source>
</evidence>
<dbReference type="InterPro" id="IPR038726">
    <property type="entry name" value="PDDEXK_AddAB-type"/>
</dbReference>
<feature type="domain" description="UvrD-like helicase C-terminal" evidence="18">
    <location>
        <begin position="516"/>
        <end position="795"/>
    </location>
</feature>
<dbReference type="InterPro" id="IPR011335">
    <property type="entry name" value="Restrct_endonuc-II-like"/>
</dbReference>
<dbReference type="InterPro" id="IPR014151">
    <property type="entry name" value="DNA_helicase_AddA"/>
</dbReference>
<sequence>MSEIIAQATHSQRQAADPRASVWVGANAGTGKTKVLTDRVLNLLLEGTGPERILCLTFTKAAAAEMSTRLAAKLSDWAVISDEALDQALRDLGRIPDAAQRTVARRLFARLLDVPGGMRIETIHAFCQSLLRRFPLEAGVSPHFEVLDERSSAELMDQAYERLLQTVRAGGDSPLARALAVVTAQVHEMNFPALMGQLTGNRGKLRRLLRRHGGLDEALAALYRVLEVAEGETAADIRLKAVAVLDGDELRSFARMMASGGKTDQGIAESLARWFTSSPPDQASQWELMSAAFLTKDGAARSQSKYPSKAVKETYPDVLTVLDQLTDTVLLWERRYKAAQVAECSAALLVLGNALISGYEAAKEQRGLMDFDDLIFTTRALLSGSEATAWVLYKLDGGIDHVMVDEAQDNSPDQWGVIRSLTEEFFSGEGRINEAVRTVFAVGDRKQSIYSFQGADPAAFDTMRARYREVVPAAEQTFHDVTLGVSFRSVSAVLDLVDQVFNATEACHGVRERHEPVHHLAAREGMAGLVELWPVLETAKAADGQPWKPPVEVVSGDTAQARLARLLAARIKAMISGERLLSQDRPMTAGDILVLVRRRGGFVEDLVRALKKAEVPVAGADRMVLSEQMAVMDLLALGEALLLPDDDLTLACVLKGPLIGLSEDQLLQIAAGRPRGVSLWRSLRAAAEKGGGPFRPAHETLADLMGQADFLPPHELYARVLGPLRGREKLVARLGPDALDAIDEFVQLTLTYDRGNPPSLQGFLHWARYDDSQKKRDMAERRDEVRVMTVHGSKGLQAPVVILPDTCGVPSKLDSVLWEDEHGLMLWPPRKEMRDPLSDQQIERLKDAQLQEYNRLLYVALTRAEDRLLVCGWQGKTRRPEGCWYDLVEAGMAAIGQSCDDPFLSREGPAFGVESATIWRLQSAQTVAPRISAHGELAMAAEEAPLPAWTAAPPPAEPSPPRPLAPSRVELPDPPARSPLDHGDNPASDAKRRFRRGTLVHRLLQSLPDLAPLHRQAAAATFLARPVWELSPAAQAALCRETLAVLDHPDIAPLFGPGSLAEVPITGVVGGHVVSGQVDRLVVTDEAVLIVDFKTNRPPPRRVEDVAEAYCVQLALYRQVLQGIYPGRRVDCALVWTDGPFVMPLPRAVLEASLKNNRLGGGDSGGQRDE</sequence>
<keyword evidence="10" id="KW-0413">Isomerase</keyword>
<dbReference type="STRING" id="80876.SAMN05421779_102337"/>
<dbReference type="PROSITE" id="PS51217">
    <property type="entry name" value="UVRD_HELICASE_CTER"/>
    <property type="match status" value="1"/>
</dbReference>
<dbReference type="OrthoDB" id="9810135at2"/>
<dbReference type="PANTHER" id="PTHR11070">
    <property type="entry name" value="UVRD / RECB / PCRA DNA HELICASE FAMILY MEMBER"/>
    <property type="match status" value="1"/>
</dbReference>
<dbReference type="GO" id="GO:0005524">
    <property type="term" value="F:ATP binding"/>
    <property type="evidence" value="ECO:0007669"/>
    <property type="project" value="UniProtKB-UniRule"/>
</dbReference>
<dbReference type="InterPro" id="IPR014016">
    <property type="entry name" value="UvrD-like_ATP-bd"/>
</dbReference>
<evidence type="ECO:0000256" key="12">
    <source>
        <dbReference type="ARBA" id="ARBA00034808"/>
    </source>
</evidence>